<protein>
    <submittedName>
        <fullName evidence="2">Uncharacterized protein</fullName>
    </submittedName>
</protein>
<dbReference type="Proteomes" id="UP001330827">
    <property type="component" value="Chromosome"/>
</dbReference>
<organism evidence="2 3">
    <name type="scientific">Streptomyces brevispora</name>
    <dbReference type="NCBI Taxonomy" id="887462"/>
    <lineage>
        <taxon>Bacteria</taxon>
        <taxon>Bacillati</taxon>
        <taxon>Actinomycetota</taxon>
        <taxon>Actinomycetes</taxon>
        <taxon>Kitasatosporales</taxon>
        <taxon>Streptomycetaceae</taxon>
        <taxon>Streptomyces</taxon>
    </lineage>
</organism>
<keyword evidence="3" id="KW-1185">Reference proteome</keyword>
<feature type="compositionally biased region" description="Basic and acidic residues" evidence="1">
    <location>
        <begin position="308"/>
        <end position="319"/>
    </location>
</feature>
<evidence type="ECO:0000313" key="3">
    <source>
        <dbReference type="Proteomes" id="UP001330827"/>
    </source>
</evidence>
<reference evidence="2 3" key="1">
    <citation type="submission" date="2022-10" db="EMBL/GenBank/DDBJ databases">
        <title>The complete genomes of actinobacterial strains from the NBC collection.</title>
        <authorList>
            <person name="Joergensen T.S."/>
            <person name="Alvarez Arevalo M."/>
            <person name="Sterndorff E.B."/>
            <person name="Faurdal D."/>
            <person name="Vuksanovic O."/>
            <person name="Mourched A.-S."/>
            <person name="Charusanti P."/>
            <person name="Shaw S."/>
            <person name="Blin K."/>
            <person name="Weber T."/>
        </authorList>
    </citation>
    <scope>NUCLEOTIDE SEQUENCE [LARGE SCALE GENOMIC DNA]</scope>
    <source>
        <strain evidence="2 3">NBC 01769</strain>
    </source>
</reference>
<sequence>MPNTTPTTRGGLAALLAHHADVLAARWYAVAPGPGAWEVAAALALRDHASDLTAEEETPFVCEFLDSVLAFEAEQQARLVLGTTDQQPETTPADTGLRDRIRRAICEADGFGWDTDMLEPDEYGEQADAVLAVLPAPVDRAAVLTDAERTMLTYALDQAQERIWSDDGFTDEDQAAVTSLRRLADEAQQPETAGCKRCGCSPRCCACDFDEAQQPETEAHACGNCDGIDPDTCFNNPHRSPEQCPAAEFEDYGQQCQKPVGHELHTFEEQPAAAEPDTETEAAPPGGFATRVCRNCWHSIAWRPDGTWTHEPHGRDGGHTAKPPQLPHPAP</sequence>
<accession>A0ABZ1G360</accession>
<dbReference type="EMBL" id="CP109114">
    <property type="protein sequence ID" value="WSC14332.1"/>
    <property type="molecule type" value="Genomic_DNA"/>
</dbReference>
<dbReference type="RefSeq" id="WP_326592794.1">
    <property type="nucleotide sequence ID" value="NZ_CP109114.1"/>
</dbReference>
<evidence type="ECO:0000256" key="1">
    <source>
        <dbReference type="SAM" id="MobiDB-lite"/>
    </source>
</evidence>
<evidence type="ECO:0000313" key="2">
    <source>
        <dbReference type="EMBL" id="WSC14332.1"/>
    </source>
</evidence>
<feature type="region of interest" description="Disordered" evidence="1">
    <location>
        <begin position="307"/>
        <end position="331"/>
    </location>
</feature>
<gene>
    <name evidence="2" type="ORF">OIE64_16780</name>
</gene>
<proteinExistence type="predicted"/>
<name>A0ABZ1G360_9ACTN</name>